<proteinExistence type="predicted"/>
<feature type="domain" description="BD-FAE-like" evidence="2">
    <location>
        <begin position="42"/>
        <end position="238"/>
    </location>
</feature>
<dbReference type="EMBL" id="FNGY01000002">
    <property type="protein sequence ID" value="SDL76870.1"/>
    <property type="molecule type" value="Genomic_DNA"/>
</dbReference>
<evidence type="ECO:0000256" key="1">
    <source>
        <dbReference type="ARBA" id="ARBA00022801"/>
    </source>
</evidence>
<dbReference type="RefSeq" id="WP_074605024.1">
    <property type="nucleotide sequence ID" value="NZ_FNGY01000002.1"/>
</dbReference>
<dbReference type="Proteomes" id="UP000183200">
    <property type="component" value="Unassembled WGS sequence"/>
</dbReference>
<dbReference type="InterPro" id="IPR050300">
    <property type="entry name" value="GDXG_lipolytic_enzyme"/>
</dbReference>
<dbReference type="InterPro" id="IPR049492">
    <property type="entry name" value="BD-FAE-like_dom"/>
</dbReference>
<dbReference type="PANTHER" id="PTHR48081:SF33">
    <property type="entry name" value="KYNURENINE FORMAMIDASE"/>
    <property type="match status" value="1"/>
</dbReference>
<dbReference type="OrthoDB" id="9777975at2"/>
<evidence type="ECO:0000313" key="4">
    <source>
        <dbReference type="Proteomes" id="UP000183200"/>
    </source>
</evidence>
<dbReference type="InterPro" id="IPR029058">
    <property type="entry name" value="AB_hydrolase_fold"/>
</dbReference>
<evidence type="ECO:0000313" key="3">
    <source>
        <dbReference type="EMBL" id="SDL76870.1"/>
    </source>
</evidence>
<evidence type="ECO:0000259" key="2">
    <source>
        <dbReference type="Pfam" id="PF20434"/>
    </source>
</evidence>
<name>A0A1G9MRI6_9SPHI</name>
<keyword evidence="4" id="KW-1185">Reference proteome</keyword>
<protein>
    <submittedName>
        <fullName evidence="3">Acetyl esterase/lipase</fullName>
    </submittedName>
</protein>
<dbReference type="Gene3D" id="3.40.50.1820">
    <property type="entry name" value="alpha/beta hydrolase"/>
    <property type="match status" value="1"/>
</dbReference>
<reference evidence="4" key="1">
    <citation type="submission" date="2016-10" db="EMBL/GenBank/DDBJ databases">
        <authorList>
            <person name="Varghese N."/>
            <person name="Submissions S."/>
        </authorList>
    </citation>
    <scope>NUCLEOTIDE SEQUENCE [LARGE SCALE GENOMIC DNA]</scope>
    <source>
        <strain evidence="4">DSM 19110</strain>
    </source>
</reference>
<accession>A0A1G9MRI6</accession>
<organism evidence="3 4">
    <name type="scientific">Pedobacter steynii</name>
    <dbReference type="NCBI Taxonomy" id="430522"/>
    <lineage>
        <taxon>Bacteria</taxon>
        <taxon>Pseudomonadati</taxon>
        <taxon>Bacteroidota</taxon>
        <taxon>Sphingobacteriia</taxon>
        <taxon>Sphingobacteriales</taxon>
        <taxon>Sphingobacteriaceae</taxon>
        <taxon>Pedobacter</taxon>
    </lineage>
</organism>
<dbReference type="GO" id="GO:0016787">
    <property type="term" value="F:hydrolase activity"/>
    <property type="evidence" value="ECO:0007669"/>
    <property type="project" value="UniProtKB-KW"/>
</dbReference>
<keyword evidence="1" id="KW-0378">Hydrolase</keyword>
<sequence>MKARLLLILLAFTLPIFTLSAKIKVAKGIDYGADKGKVSNQLNVYYTVSQEKKKDVLIFIHGGSWSSGKKETYWWLGRNFARKGLVTVVINYGLAPEQQYGQMAADCANAVKWVSDHIADYGGNPERIFLMGHSAGGHLAELINADPQYLQTAGFTGKISGVILNDAFGLDMNEYLSKAEHDDNYHNFLRTFTSSPEVWTKGSPLNYLGNIRNPHLIFYGENTYPAIQIQSKRMYEQLMNQQVPCELQLIRHKKHVGMISQMIFGSNALYKTILDFIAGH</sequence>
<dbReference type="PANTHER" id="PTHR48081">
    <property type="entry name" value="AB HYDROLASE SUPERFAMILY PROTEIN C4A8.06C"/>
    <property type="match status" value="1"/>
</dbReference>
<gene>
    <name evidence="3" type="ORF">SAMN05421820_102101</name>
</gene>
<dbReference type="Pfam" id="PF20434">
    <property type="entry name" value="BD-FAE"/>
    <property type="match status" value="1"/>
</dbReference>
<dbReference type="SUPFAM" id="SSF53474">
    <property type="entry name" value="alpha/beta-Hydrolases"/>
    <property type="match status" value="1"/>
</dbReference>
<dbReference type="AlphaFoldDB" id="A0A1G9MRI6"/>